<protein>
    <submittedName>
        <fullName evidence="2">Uncharacterized protein</fullName>
    </submittedName>
</protein>
<dbReference type="AlphaFoldDB" id="A0A9P8TJB2"/>
<accession>A0A9P8TJB2</accession>
<comment type="caution">
    <text evidence="2">The sequence shown here is derived from an EMBL/GenBank/DDBJ whole genome shotgun (WGS) entry which is preliminary data.</text>
</comment>
<reference evidence="2" key="1">
    <citation type="journal article" date="2021" name="Open Biol.">
        <title>Shared evolutionary footprints suggest mitochondrial oxidative damage underlies multiple complex I losses in fungi.</title>
        <authorList>
            <person name="Schikora-Tamarit M.A."/>
            <person name="Marcet-Houben M."/>
            <person name="Nosek J."/>
            <person name="Gabaldon T."/>
        </authorList>
    </citation>
    <scope>NUCLEOTIDE SEQUENCE</scope>
    <source>
        <strain evidence="2">CBS2887</strain>
    </source>
</reference>
<feature type="compositionally biased region" description="Low complexity" evidence="1">
    <location>
        <begin position="302"/>
        <end position="331"/>
    </location>
</feature>
<gene>
    <name evidence="2" type="ORF">WICPIJ_008041</name>
</gene>
<feature type="compositionally biased region" description="Polar residues" evidence="1">
    <location>
        <begin position="490"/>
        <end position="499"/>
    </location>
</feature>
<feature type="region of interest" description="Disordered" evidence="1">
    <location>
        <begin position="1"/>
        <end position="132"/>
    </location>
</feature>
<feature type="compositionally biased region" description="Low complexity" evidence="1">
    <location>
        <begin position="212"/>
        <end position="234"/>
    </location>
</feature>
<feature type="compositionally biased region" description="Low complexity" evidence="1">
    <location>
        <begin position="64"/>
        <end position="126"/>
    </location>
</feature>
<feature type="compositionally biased region" description="Low complexity" evidence="1">
    <location>
        <begin position="531"/>
        <end position="541"/>
    </location>
</feature>
<organism evidence="2 3">
    <name type="scientific">Wickerhamomyces pijperi</name>
    <name type="common">Yeast</name>
    <name type="synonym">Pichia pijperi</name>
    <dbReference type="NCBI Taxonomy" id="599730"/>
    <lineage>
        <taxon>Eukaryota</taxon>
        <taxon>Fungi</taxon>
        <taxon>Dikarya</taxon>
        <taxon>Ascomycota</taxon>
        <taxon>Saccharomycotina</taxon>
        <taxon>Saccharomycetes</taxon>
        <taxon>Phaffomycetales</taxon>
        <taxon>Wickerhamomycetaceae</taxon>
        <taxon>Wickerhamomyces</taxon>
    </lineage>
</organism>
<feature type="region of interest" description="Disordered" evidence="1">
    <location>
        <begin position="296"/>
        <end position="336"/>
    </location>
</feature>
<feature type="compositionally biased region" description="Polar residues" evidence="1">
    <location>
        <begin position="506"/>
        <end position="515"/>
    </location>
</feature>
<feature type="compositionally biased region" description="Basic and acidic residues" evidence="1">
    <location>
        <begin position="397"/>
        <end position="406"/>
    </location>
</feature>
<dbReference type="EMBL" id="JAEUBG010004644">
    <property type="protein sequence ID" value="KAH3680956.1"/>
    <property type="molecule type" value="Genomic_DNA"/>
</dbReference>
<feature type="compositionally biased region" description="Polar residues" evidence="1">
    <location>
        <begin position="551"/>
        <end position="564"/>
    </location>
</feature>
<evidence type="ECO:0000256" key="1">
    <source>
        <dbReference type="SAM" id="MobiDB-lite"/>
    </source>
</evidence>
<reference evidence="2" key="2">
    <citation type="submission" date="2021-01" db="EMBL/GenBank/DDBJ databases">
        <authorList>
            <person name="Schikora-Tamarit M.A."/>
        </authorList>
    </citation>
    <scope>NUCLEOTIDE SEQUENCE</scope>
    <source>
        <strain evidence="2">CBS2887</strain>
    </source>
</reference>
<feature type="non-terminal residue" evidence="2">
    <location>
        <position position="564"/>
    </location>
</feature>
<feature type="compositionally biased region" description="Low complexity" evidence="1">
    <location>
        <begin position="179"/>
        <end position="194"/>
    </location>
</feature>
<keyword evidence="3" id="KW-1185">Reference proteome</keyword>
<evidence type="ECO:0000313" key="2">
    <source>
        <dbReference type="EMBL" id="KAH3680956.1"/>
    </source>
</evidence>
<feature type="region of interest" description="Disordered" evidence="1">
    <location>
        <begin position="257"/>
        <end position="278"/>
    </location>
</feature>
<name>A0A9P8TJB2_WICPI</name>
<feature type="region of interest" description="Disordered" evidence="1">
    <location>
        <begin position="448"/>
        <end position="564"/>
    </location>
</feature>
<feature type="region of interest" description="Disordered" evidence="1">
    <location>
        <begin position="387"/>
        <end position="434"/>
    </location>
</feature>
<feature type="compositionally biased region" description="Polar residues" evidence="1">
    <location>
        <begin position="264"/>
        <end position="276"/>
    </location>
</feature>
<dbReference type="Proteomes" id="UP000774326">
    <property type="component" value="Unassembled WGS sequence"/>
</dbReference>
<proteinExistence type="predicted"/>
<sequence>MDTLQQKQHQNDRSTTTAISATQTTSGTATTKSKRSKKVKGSGSKTSPRNYETTIQMPSNNSQNTKDSLPSSSSNPTNQPTSATASVPTTTNTATSSSRAAGASGGASTSAPSGPSAFGSGPFSTSDPLQPRLSRQDSISFFTSLGNPNSNSISGGRFSTDSNSSISNFLNLPLPGNEGSSTGSGTATGSSFAFDTNGRGMSLINNLFMPPTTSSSSSSTTNASSQNNNHNSSSYPANDYASTTFRRPSEQLEPFNASVKLKNPSFSRPSTHSSGSKDLGKFSFGSGSFALPSGTSFSDAVSNPSSGVGTGNNNNNNNGSNSTATSGTGSSQDFDFFNNKRDSSTFRFGSQSRQPSFLNSDGFDFFRKDSDVGQSGNFTGFETVHENNNEALDEEMGADRTAETSGRKRRASRKTGSASKKLHLGGIKNEEQDFRQPVLPAYADYQKQSLPQTSQQQQQQHHSPWDSNQAPSPTSSDASARFRRNALLPPNQQAHTSPSYVVDQPVSPSSQTSTIVQHQQPQVPPVPQLPLPQQQQQPNLPIGHQRPGTPPQQLGTAQPGASQL</sequence>
<evidence type="ECO:0000313" key="3">
    <source>
        <dbReference type="Proteomes" id="UP000774326"/>
    </source>
</evidence>
<feature type="compositionally biased region" description="Low complexity" evidence="1">
    <location>
        <begin position="14"/>
        <end position="31"/>
    </location>
</feature>
<feature type="region of interest" description="Disordered" evidence="1">
    <location>
        <begin position="169"/>
        <end position="241"/>
    </location>
</feature>
<feature type="compositionally biased region" description="Polar residues" evidence="1">
    <location>
        <begin position="461"/>
        <end position="478"/>
    </location>
</feature>
<feature type="compositionally biased region" description="Low complexity" evidence="1">
    <location>
        <begin position="448"/>
        <end position="460"/>
    </location>
</feature>
<feature type="compositionally biased region" description="Polar residues" evidence="1">
    <location>
        <begin position="48"/>
        <end position="63"/>
    </location>
</feature>